<dbReference type="GeneID" id="27351215"/>
<evidence type="ECO:0000259" key="1">
    <source>
        <dbReference type="Pfam" id="PF08457"/>
    </source>
</evidence>
<dbReference type="RefSeq" id="XP_016244069.1">
    <property type="nucleotide sequence ID" value="XM_016399507.1"/>
</dbReference>
<reference evidence="2 3" key="1">
    <citation type="submission" date="2015-01" db="EMBL/GenBank/DDBJ databases">
        <title>The Genome Sequence of Cladophialophora immunda CBS83496.</title>
        <authorList>
            <consortium name="The Broad Institute Genomics Platform"/>
            <person name="Cuomo C."/>
            <person name="de Hoog S."/>
            <person name="Gorbushina A."/>
            <person name="Stielow B."/>
            <person name="Teixiera M."/>
            <person name="Abouelleil A."/>
            <person name="Chapman S.B."/>
            <person name="Priest M."/>
            <person name="Young S.K."/>
            <person name="Wortman J."/>
            <person name="Nusbaum C."/>
            <person name="Birren B."/>
        </authorList>
    </citation>
    <scope>NUCLEOTIDE SEQUENCE [LARGE SCALE GENOMIC DNA]</scope>
    <source>
        <strain evidence="2 3">CBS 83496</strain>
    </source>
</reference>
<evidence type="ECO:0000313" key="2">
    <source>
        <dbReference type="EMBL" id="KIW23853.1"/>
    </source>
</evidence>
<dbReference type="AlphaFoldDB" id="A0A0D2BXK6"/>
<dbReference type="STRING" id="569365.A0A0D2BXK6"/>
<protein>
    <recommendedName>
        <fullName evidence="1">Sfi1 spindle body domain-containing protein</fullName>
    </recommendedName>
</protein>
<dbReference type="VEuPathDB" id="FungiDB:PV07_12021"/>
<dbReference type="InterPro" id="IPR013665">
    <property type="entry name" value="Sfi1_dom"/>
</dbReference>
<dbReference type="OrthoDB" id="5215300at2759"/>
<organism evidence="2 3">
    <name type="scientific">Cladophialophora immunda</name>
    <dbReference type="NCBI Taxonomy" id="569365"/>
    <lineage>
        <taxon>Eukaryota</taxon>
        <taxon>Fungi</taxon>
        <taxon>Dikarya</taxon>
        <taxon>Ascomycota</taxon>
        <taxon>Pezizomycotina</taxon>
        <taxon>Eurotiomycetes</taxon>
        <taxon>Chaetothyriomycetidae</taxon>
        <taxon>Chaetothyriales</taxon>
        <taxon>Herpotrichiellaceae</taxon>
        <taxon>Cladophialophora</taxon>
    </lineage>
</organism>
<proteinExistence type="predicted"/>
<dbReference type="EMBL" id="KN847046">
    <property type="protein sequence ID" value="KIW23853.1"/>
    <property type="molecule type" value="Genomic_DNA"/>
</dbReference>
<dbReference type="Proteomes" id="UP000054466">
    <property type="component" value="Unassembled WGS sequence"/>
</dbReference>
<keyword evidence="3" id="KW-1185">Reference proteome</keyword>
<feature type="domain" description="Sfi1 spindle body" evidence="1">
    <location>
        <begin position="360"/>
        <end position="547"/>
    </location>
</feature>
<name>A0A0D2BXK6_9EURO</name>
<sequence length="602" mass="69579">MTPEELAHFANDVMLFSPEDIDRLHRVLFRLQEAAVNFTPAAVQREYKAVCSEGHVSTQYDDPCLQWLLDLLEIDPEIPLNEKFLDVLQEANIVLTTDGTSTDAATDYGEGPKGRAAHEVSMPVRPATSDSIDSIDGDDPLWQQAVALDSRKLASQALEQWRHKLQLQRSAYLEYEDPAMNSVADSLYLRNLARKVLSHWRNTVAEIRQMDIVADDFRMRRDAAFSLKNWTLATREMLFVKVRDERILRKALGKWQEKTASLREMDAAAADFRDRQALQNALVKMVAKRSQIRQAETHAVLAYEGNLSRKMLHTWLVQLDHIRLNERRAEAAADYFASKHTLQKWREKALLRIEEKKVVEARKHVLGFTYFHRWRAATRKSKEAKYTEAYKTMRRKVKMNIARTALNIWRQKAIQMRQMNVTAQEFRARKEVEGARRTAHGAIITMFNKAEQMQEANLQADALFRKNLIERLQIFGSNWLVPTQQILENQRKADEYRSTRTASYALQMLRNWRNAAFRTKRLEEDADVLFHRTEKKRALGFLQKWRQASAGSSREEAAREVSLIPATPAARRNQLLASTTPAYTPAIGLFGRDINAVEEEEE</sequence>
<evidence type="ECO:0000313" key="3">
    <source>
        <dbReference type="Proteomes" id="UP000054466"/>
    </source>
</evidence>
<dbReference type="Pfam" id="PF08457">
    <property type="entry name" value="Sfi1"/>
    <property type="match status" value="2"/>
</dbReference>
<accession>A0A0D2BXK6</accession>
<feature type="domain" description="Sfi1 spindle body" evidence="1">
    <location>
        <begin position="226"/>
        <end position="355"/>
    </location>
</feature>
<gene>
    <name evidence="2" type="ORF">PV07_12021</name>
</gene>
<dbReference type="HOGENOM" id="CLU_461499_0_0_1"/>